<dbReference type="EMBL" id="FNTH01000001">
    <property type="protein sequence ID" value="SEE47461.1"/>
    <property type="molecule type" value="Genomic_DNA"/>
</dbReference>
<evidence type="ECO:0000313" key="9">
    <source>
        <dbReference type="Proteomes" id="UP000198992"/>
    </source>
</evidence>
<evidence type="ECO:0000256" key="2">
    <source>
        <dbReference type="ARBA" id="ARBA00010139"/>
    </source>
</evidence>
<dbReference type="OrthoDB" id="312624at2"/>
<keyword evidence="5" id="KW-0521">NADP</keyword>
<gene>
    <name evidence="8" type="ORF">SAMN05444164_8255</name>
</gene>
<proteinExistence type="inferred from homology"/>
<keyword evidence="4" id="KW-0274">FAD</keyword>
<evidence type="ECO:0000256" key="1">
    <source>
        <dbReference type="ARBA" id="ARBA00001974"/>
    </source>
</evidence>
<evidence type="ECO:0000256" key="3">
    <source>
        <dbReference type="ARBA" id="ARBA00022630"/>
    </source>
</evidence>
<dbReference type="RefSeq" id="WP_092125331.1">
    <property type="nucleotide sequence ID" value="NZ_FNTH01000001.1"/>
</dbReference>
<dbReference type="SUPFAM" id="SSF51905">
    <property type="entry name" value="FAD/NAD(P)-binding domain"/>
    <property type="match status" value="2"/>
</dbReference>
<dbReference type="AlphaFoldDB" id="A0A1H5J5Y0"/>
<dbReference type="Pfam" id="PF13738">
    <property type="entry name" value="Pyr_redox_3"/>
    <property type="match status" value="1"/>
</dbReference>
<dbReference type="InterPro" id="IPR036188">
    <property type="entry name" value="FAD/NAD-bd_sf"/>
</dbReference>
<keyword evidence="6" id="KW-0560">Oxidoreductase</keyword>
<evidence type="ECO:0000256" key="5">
    <source>
        <dbReference type="ARBA" id="ARBA00022857"/>
    </source>
</evidence>
<keyword evidence="7 8" id="KW-0503">Monooxygenase</keyword>
<evidence type="ECO:0000313" key="8">
    <source>
        <dbReference type="EMBL" id="SEE47461.1"/>
    </source>
</evidence>
<dbReference type="InterPro" id="IPR050775">
    <property type="entry name" value="FAD-binding_Monooxygenases"/>
</dbReference>
<keyword evidence="3" id="KW-0285">Flavoprotein</keyword>
<dbReference type="PANTHER" id="PTHR43098">
    <property type="entry name" value="L-ORNITHINE N(5)-MONOOXYGENASE-RELATED"/>
    <property type="match status" value="1"/>
</dbReference>
<dbReference type="PRINTS" id="PR00411">
    <property type="entry name" value="PNDRDTASEI"/>
</dbReference>
<accession>A0A1H5J5Y0</accession>
<evidence type="ECO:0000256" key="7">
    <source>
        <dbReference type="ARBA" id="ARBA00023033"/>
    </source>
</evidence>
<dbReference type="Proteomes" id="UP000198992">
    <property type="component" value="Unassembled WGS sequence"/>
</dbReference>
<evidence type="ECO:0000256" key="6">
    <source>
        <dbReference type="ARBA" id="ARBA00023002"/>
    </source>
</evidence>
<name>A0A1H5J5Y0_9BRAD</name>
<sequence>MSRLEQTSPDHGARPPLVAECDAVVVGAGFGGLYAIYRLRELGLKVIGIEAASDVGGTWYWNRYPGARCDIPSLFYSYSWSEELRQEWRWSEKYAAQPEILRYAQRVADRFDLRSLIRFDTRVTGADWDEEGESWTLRTDRGDCIVASTCVMATGNLSVPNKPKLAGLARFRGPLYHTGQWPHQEIDFSGLRVAVIGTGSSGVQTIPMVAKAASRLTVFQRTPNYSVPARNAPLSEADIAAAEPVIAKYRESLETPEFGRVPANAFEAPVPERDAQWARYEQLWEQGGGGILTAFPNILTDEAVNDVACDFVRDKIRGIVHDRATAEALAPKDYPLGVKRICIDTGYFATYNLPHVELVDLRAEPLTTVTETGVETATRSFTLDALVLATGYDAMTGALAAMQIRGRDGATLKEAWADGPSAYLGLMVSGFPNLFVVTGPGSPSVIGNVIHACENHVEWITSCLGNMRAKGLTRIEPERDAERAWMAHVADAASRTLYPKANSWYQGANIAGKPRVFMPYVGQGYRHRIAQIAQRGYEGFVLR</sequence>
<comment type="similarity">
    <text evidence="2">Belongs to the FAD-binding monooxygenase family.</text>
</comment>
<organism evidence="8 9">
    <name type="scientific">Bradyrhizobium erythrophlei</name>
    <dbReference type="NCBI Taxonomy" id="1437360"/>
    <lineage>
        <taxon>Bacteria</taxon>
        <taxon>Pseudomonadati</taxon>
        <taxon>Pseudomonadota</taxon>
        <taxon>Alphaproteobacteria</taxon>
        <taxon>Hyphomicrobiales</taxon>
        <taxon>Nitrobacteraceae</taxon>
        <taxon>Bradyrhizobium</taxon>
    </lineage>
</organism>
<reference evidence="8 9" key="1">
    <citation type="submission" date="2016-10" db="EMBL/GenBank/DDBJ databases">
        <authorList>
            <person name="de Groot N.N."/>
        </authorList>
    </citation>
    <scope>NUCLEOTIDE SEQUENCE [LARGE SCALE GENOMIC DNA]</scope>
    <source>
        <strain evidence="8 9">MT12</strain>
    </source>
</reference>
<dbReference type="GO" id="GO:0004497">
    <property type="term" value="F:monooxygenase activity"/>
    <property type="evidence" value="ECO:0007669"/>
    <property type="project" value="UniProtKB-KW"/>
</dbReference>
<dbReference type="Gene3D" id="3.50.50.60">
    <property type="entry name" value="FAD/NAD(P)-binding domain"/>
    <property type="match status" value="3"/>
</dbReference>
<protein>
    <submittedName>
        <fullName evidence="8">Cyclohexanone monooxygenase</fullName>
    </submittedName>
</protein>
<comment type="cofactor">
    <cofactor evidence="1">
        <name>FAD</name>
        <dbReference type="ChEBI" id="CHEBI:57692"/>
    </cofactor>
</comment>
<dbReference type="PANTHER" id="PTHR43098:SF3">
    <property type="entry name" value="L-ORNITHINE N(5)-MONOOXYGENASE-RELATED"/>
    <property type="match status" value="1"/>
</dbReference>
<evidence type="ECO:0000256" key="4">
    <source>
        <dbReference type="ARBA" id="ARBA00022827"/>
    </source>
</evidence>